<dbReference type="InterPro" id="IPR038665">
    <property type="entry name" value="Voltage-dep_anion_channel_sf"/>
</dbReference>
<dbReference type="RefSeq" id="WP_168774315.1">
    <property type="nucleotide sequence ID" value="NZ_JAABNR010000006.1"/>
</dbReference>
<accession>A0AAE4Y945</accession>
<organism evidence="6 7">
    <name type="scientific">Stagnihabitans tardus</name>
    <dbReference type="NCBI Taxonomy" id="2699202"/>
    <lineage>
        <taxon>Bacteria</taxon>
        <taxon>Pseudomonadati</taxon>
        <taxon>Pseudomonadota</taxon>
        <taxon>Alphaproteobacteria</taxon>
        <taxon>Rhodobacterales</taxon>
        <taxon>Paracoccaceae</taxon>
        <taxon>Stagnihabitans</taxon>
    </lineage>
</organism>
<reference evidence="6" key="1">
    <citation type="submission" date="2020-01" db="EMBL/GenBank/DDBJ databases">
        <authorList>
            <person name="Chen W.-M."/>
        </authorList>
    </citation>
    <scope>NUCLEOTIDE SEQUENCE</scope>
    <source>
        <strain evidence="6">CYK-10</strain>
    </source>
</reference>
<evidence type="ECO:0000313" key="6">
    <source>
        <dbReference type="EMBL" id="NBZ87504.1"/>
    </source>
</evidence>
<dbReference type="GO" id="GO:0046583">
    <property type="term" value="F:monoatomic cation efflux transmembrane transporter activity"/>
    <property type="evidence" value="ECO:0007669"/>
    <property type="project" value="TreeGrafter"/>
</dbReference>
<dbReference type="PANTHER" id="PTHR37955:SF1">
    <property type="entry name" value="DEP DOMAIN-CONTAINING PROTEIN"/>
    <property type="match status" value="1"/>
</dbReference>
<dbReference type="EMBL" id="JAABNR010000006">
    <property type="protein sequence ID" value="NBZ87504.1"/>
    <property type="molecule type" value="Genomic_DNA"/>
</dbReference>
<sequence>MSEPRPKRYPPPEFPPRRPALFATTPPAVFPVVLGLIGLGLALRRAAAVLGFGAGLAELALGLTLGLWVLAVVAIKVKVWRRFGVLAEDLRPLPGRAGMAAAAMSGMAMGAVVAPYAPGLGLVLILGSLVAHLVLAGMVLRVMRAQGAEGLVPNPTWHLSFTGIVVAMPGLASLGWGGLAAVIGWLALISALTIWLLSLAQLWREVPPAPLRPMLAIHLAPAALLSLGFGALGMEVLQLVLLALGLVIAVALVASGRWILVAGFSPSWGALTFPLAALAQALLAAWAEVGLVITLAALVVNPWIAWRVLKLWPGGQLATKTNAARA</sequence>
<comment type="subcellular location">
    <subcellularLocation>
        <location evidence="1">Membrane</location>
        <topology evidence="1">Multi-pass membrane protein</topology>
    </subcellularLocation>
</comment>
<keyword evidence="3 5" id="KW-1133">Transmembrane helix</keyword>
<feature type="transmembrane region" description="Helical" evidence="5">
    <location>
        <begin position="96"/>
        <end position="116"/>
    </location>
</feature>
<feature type="transmembrane region" description="Helical" evidence="5">
    <location>
        <begin position="122"/>
        <end position="143"/>
    </location>
</feature>
<evidence type="ECO:0000256" key="4">
    <source>
        <dbReference type="ARBA" id="ARBA00023136"/>
    </source>
</evidence>
<dbReference type="InterPro" id="IPR052951">
    <property type="entry name" value="Tellurite_res_ion_channel"/>
</dbReference>
<evidence type="ECO:0000256" key="5">
    <source>
        <dbReference type="SAM" id="Phobius"/>
    </source>
</evidence>
<feature type="transmembrane region" description="Helical" evidence="5">
    <location>
        <begin position="281"/>
        <end position="304"/>
    </location>
</feature>
<feature type="transmembrane region" description="Helical" evidence="5">
    <location>
        <begin position="49"/>
        <end position="75"/>
    </location>
</feature>
<name>A0AAE4Y945_9RHOB</name>
<feature type="transmembrane region" description="Helical" evidence="5">
    <location>
        <begin position="182"/>
        <end position="203"/>
    </location>
</feature>
<keyword evidence="4 5" id="KW-0472">Membrane</keyword>
<dbReference type="AlphaFoldDB" id="A0AAE4Y945"/>
<dbReference type="PANTHER" id="PTHR37955">
    <property type="entry name" value="TELLURITE RESISTANCE PROTEIN TEHA"/>
    <property type="match status" value="1"/>
</dbReference>
<dbReference type="Pfam" id="PF03595">
    <property type="entry name" value="SLAC1"/>
    <property type="match status" value="1"/>
</dbReference>
<evidence type="ECO:0000256" key="1">
    <source>
        <dbReference type="ARBA" id="ARBA00004141"/>
    </source>
</evidence>
<protein>
    <submittedName>
        <fullName evidence="6">Tellurium resistance protein</fullName>
    </submittedName>
</protein>
<comment type="caution">
    <text evidence="6">The sequence shown here is derived from an EMBL/GenBank/DDBJ whole genome shotgun (WGS) entry which is preliminary data.</text>
</comment>
<feature type="transmembrane region" description="Helical" evidence="5">
    <location>
        <begin position="215"/>
        <end position="233"/>
    </location>
</feature>
<feature type="transmembrane region" description="Helical" evidence="5">
    <location>
        <begin position="20"/>
        <end position="43"/>
    </location>
</feature>
<proteinExistence type="predicted"/>
<dbReference type="Gene3D" id="1.50.10.150">
    <property type="entry name" value="Voltage-dependent anion channel"/>
    <property type="match status" value="1"/>
</dbReference>
<evidence type="ECO:0000256" key="2">
    <source>
        <dbReference type="ARBA" id="ARBA00022692"/>
    </source>
</evidence>
<keyword evidence="7" id="KW-1185">Reference proteome</keyword>
<gene>
    <name evidence="6" type="ORF">GV832_07920</name>
</gene>
<dbReference type="CDD" id="cd09322">
    <property type="entry name" value="TDT_TehA_like"/>
    <property type="match status" value="1"/>
</dbReference>
<dbReference type="InterPro" id="IPR004695">
    <property type="entry name" value="SLAC1/Mae1/Ssu1/TehA"/>
</dbReference>
<feature type="transmembrane region" description="Helical" evidence="5">
    <location>
        <begin position="155"/>
        <end position="176"/>
    </location>
</feature>
<evidence type="ECO:0000313" key="7">
    <source>
        <dbReference type="Proteomes" id="UP001193501"/>
    </source>
</evidence>
<evidence type="ECO:0000256" key="3">
    <source>
        <dbReference type="ARBA" id="ARBA00022989"/>
    </source>
</evidence>
<dbReference type="GO" id="GO:0005886">
    <property type="term" value="C:plasma membrane"/>
    <property type="evidence" value="ECO:0007669"/>
    <property type="project" value="TreeGrafter"/>
</dbReference>
<feature type="transmembrane region" description="Helical" evidence="5">
    <location>
        <begin position="239"/>
        <end position="260"/>
    </location>
</feature>
<dbReference type="Proteomes" id="UP001193501">
    <property type="component" value="Unassembled WGS sequence"/>
</dbReference>
<keyword evidence="2 5" id="KW-0812">Transmembrane</keyword>